<gene>
    <name evidence="12" type="ordered locus">EFER_2398</name>
</gene>
<keyword evidence="6 8" id="KW-0143">Chaperone</keyword>
<evidence type="ECO:0000259" key="11">
    <source>
        <dbReference type="Pfam" id="PF02753"/>
    </source>
</evidence>
<dbReference type="PROSITE" id="PS00635">
    <property type="entry name" value="PILI_CHAPERONE"/>
    <property type="match status" value="1"/>
</dbReference>
<evidence type="ECO:0000256" key="2">
    <source>
        <dbReference type="ARBA" id="ARBA00007399"/>
    </source>
</evidence>
<dbReference type="Pfam" id="PF02753">
    <property type="entry name" value="PapD_C"/>
    <property type="match status" value="1"/>
</dbReference>
<evidence type="ECO:0000313" key="12">
    <source>
        <dbReference type="EMBL" id="CAQ89897.1"/>
    </source>
</evidence>
<dbReference type="HOGENOM" id="CLU_070768_5_1_6"/>
<comment type="subcellular location">
    <subcellularLocation>
        <location evidence="1 8">Periplasm</location>
    </subcellularLocation>
</comment>
<dbReference type="InterPro" id="IPR013783">
    <property type="entry name" value="Ig-like_fold"/>
</dbReference>
<dbReference type="PANTHER" id="PTHR30251:SF5">
    <property type="entry name" value="FIMBRIAL CHAPARONE PROTEIN"/>
    <property type="match status" value="1"/>
</dbReference>
<protein>
    <submittedName>
        <fullName evidence="12">Exported protein, putative chaperone</fullName>
    </submittedName>
</protein>
<keyword evidence="7" id="KW-0393">Immunoglobulin domain</keyword>
<feature type="signal peptide" evidence="9">
    <location>
        <begin position="1"/>
        <end position="28"/>
    </location>
</feature>
<dbReference type="InterPro" id="IPR016147">
    <property type="entry name" value="Pili_assmbl_chaperone_N"/>
</dbReference>
<evidence type="ECO:0000256" key="1">
    <source>
        <dbReference type="ARBA" id="ARBA00004418"/>
    </source>
</evidence>
<evidence type="ECO:0000256" key="5">
    <source>
        <dbReference type="ARBA" id="ARBA00022764"/>
    </source>
</evidence>
<dbReference type="InterPro" id="IPR001829">
    <property type="entry name" value="Pili_assmbl_chaperone_bac"/>
</dbReference>
<dbReference type="InterPro" id="IPR016148">
    <property type="entry name" value="Pili_assmbl_chaperone_C"/>
</dbReference>
<accession>B7LKQ2</accession>
<dbReference type="FunFam" id="2.60.40.10:FF:000458">
    <property type="entry name" value="Molecular chaperone FimC"/>
    <property type="match status" value="1"/>
</dbReference>
<dbReference type="Gene3D" id="2.60.40.10">
    <property type="entry name" value="Immunoglobulins"/>
    <property type="match status" value="2"/>
</dbReference>
<dbReference type="SUPFAM" id="SSF49354">
    <property type="entry name" value="PapD-like"/>
    <property type="match status" value="1"/>
</dbReference>
<feature type="domain" description="Pili assembly chaperone C-terminal" evidence="11">
    <location>
        <begin position="174"/>
        <end position="230"/>
    </location>
</feature>
<dbReference type="PANTHER" id="PTHR30251">
    <property type="entry name" value="PILUS ASSEMBLY CHAPERONE"/>
    <property type="match status" value="1"/>
</dbReference>
<comment type="similarity">
    <text evidence="2 8">Belongs to the periplasmic pilus chaperone family.</text>
</comment>
<evidence type="ECO:0000256" key="3">
    <source>
        <dbReference type="ARBA" id="ARBA00022558"/>
    </source>
</evidence>
<keyword evidence="13" id="KW-1185">Reference proteome</keyword>
<reference evidence="13" key="1">
    <citation type="journal article" date="2009" name="PLoS Genet.">
        <title>Organised genome dynamics in the Escherichia coli species results in highly diverse adaptive paths.</title>
        <authorList>
            <person name="Touchon M."/>
            <person name="Hoede C."/>
            <person name="Tenaillon O."/>
            <person name="Barbe V."/>
            <person name="Baeriswyl S."/>
            <person name="Bidet P."/>
            <person name="Bingen E."/>
            <person name="Bonacorsi S."/>
            <person name="Bouchier C."/>
            <person name="Bouvet O."/>
            <person name="Calteau A."/>
            <person name="Chiapello H."/>
            <person name="Clermont O."/>
            <person name="Cruveiller S."/>
            <person name="Danchin A."/>
            <person name="Diard M."/>
            <person name="Dossat C."/>
            <person name="Karoui M.E."/>
            <person name="Frapy E."/>
            <person name="Garry L."/>
            <person name="Ghigo J.M."/>
            <person name="Gilles A.M."/>
            <person name="Johnson J."/>
            <person name="Le Bouguenec C."/>
            <person name="Lescat M."/>
            <person name="Mangenot S."/>
            <person name="Martinez-Jehanne V."/>
            <person name="Matic I."/>
            <person name="Nassif X."/>
            <person name="Oztas S."/>
            <person name="Petit M.A."/>
            <person name="Pichon C."/>
            <person name="Rouy Z."/>
            <person name="Ruf C.S."/>
            <person name="Schneider D."/>
            <person name="Tourret J."/>
            <person name="Vacherie B."/>
            <person name="Vallenet D."/>
            <person name="Medigue C."/>
            <person name="Rocha E.P.C."/>
            <person name="Denamur E."/>
        </authorList>
    </citation>
    <scope>NUCLEOTIDE SEQUENCE [LARGE SCALE GENOMIC DNA]</scope>
    <source>
        <strain evidence="13">ATCC 35469 / DSM 13698 / BCRC 15582 / CCUG 18766 / IAM 14443 / JCM 21226 / LMG 7866 / NBRC 102419 / NCTC 12128 / CDC 0568-73</strain>
    </source>
</reference>
<dbReference type="AlphaFoldDB" id="B7LKQ2"/>
<keyword evidence="3" id="KW-1029">Fimbrium biogenesis</keyword>
<dbReference type="InterPro" id="IPR050643">
    <property type="entry name" value="Periplasmic_pilus_chap"/>
</dbReference>
<dbReference type="SUPFAM" id="SSF49584">
    <property type="entry name" value="Periplasmic chaperone C-domain"/>
    <property type="match status" value="1"/>
</dbReference>
<dbReference type="GO" id="GO:0030288">
    <property type="term" value="C:outer membrane-bounded periplasmic space"/>
    <property type="evidence" value="ECO:0007669"/>
    <property type="project" value="InterPro"/>
</dbReference>
<proteinExistence type="inferred from homology"/>
<dbReference type="Proteomes" id="UP000000745">
    <property type="component" value="Chromosome"/>
</dbReference>
<dbReference type="EMBL" id="CU928158">
    <property type="protein sequence ID" value="CAQ89897.1"/>
    <property type="molecule type" value="Genomic_DNA"/>
</dbReference>
<dbReference type="GO" id="GO:0071555">
    <property type="term" value="P:cell wall organization"/>
    <property type="evidence" value="ECO:0007669"/>
    <property type="project" value="InterPro"/>
</dbReference>
<evidence type="ECO:0000256" key="8">
    <source>
        <dbReference type="RuleBase" id="RU003918"/>
    </source>
</evidence>
<evidence type="ECO:0000256" key="4">
    <source>
        <dbReference type="ARBA" id="ARBA00022729"/>
    </source>
</evidence>
<name>B7LKQ2_ESCF3</name>
<dbReference type="InterPro" id="IPR018046">
    <property type="entry name" value="Pili_assmbl_chaperone_CS"/>
</dbReference>
<feature type="chain" id="PRO_5002857378" evidence="9">
    <location>
        <begin position="29"/>
        <end position="251"/>
    </location>
</feature>
<dbReference type="InterPro" id="IPR036316">
    <property type="entry name" value="Pili_assmbl_chap_C_dom_sf"/>
</dbReference>
<evidence type="ECO:0000256" key="7">
    <source>
        <dbReference type="ARBA" id="ARBA00023319"/>
    </source>
</evidence>
<dbReference type="KEGG" id="efe:EFER_2398"/>
<organism evidence="12 13">
    <name type="scientific">Escherichia fergusonii (strain ATCC 35469 / DSM 13698 / CCUG 18766 / IAM 14443 / JCM 21226 / LMG 7866 / NBRC 102419 / NCTC 12128 / CDC 0568-73)</name>
    <dbReference type="NCBI Taxonomy" id="585054"/>
    <lineage>
        <taxon>Bacteria</taxon>
        <taxon>Pseudomonadati</taxon>
        <taxon>Pseudomonadota</taxon>
        <taxon>Gammaproteobacteria</taxon>
        <taxon>Enterobacterales</taxon>
        <taxon>Enterobacteriaceae</taxon>
        <taxon>Escherichia</taxon>
    </lineage>
</organism>
<evidence type="ECO:0000259" key="10">
    <source>
        <dbReference type="Pfam" id="PF00345"/>
    </source>
</evidence>
<feature type="domain" description="Pili assembly chaperone N-terminal" evidence="10">
    <location>
        <begin position="30"/>
        <end position="150"/>
    </location>
</feature>
<evidence type="ECO:0000256" key="9">
    <source>
        <dbReference type="SAM" id="SignalP"/>
    </source>
</evidence>
<keyword evidence="5" id="KW-0574">Periplasm</keyword>
<sequence length="251" mass="28537">MSLIKEKTMTICKGMFLILLTTSLYSHAALQPDRTRIVFDANNKATSLRVENRSDKLPYLAYSWIENEKGEKSDDLLVALPPIQRLEPKATSQVRIVKQASTTQLPADRETLFYYNLREIPPAPDKNNDHAVLQVAVQSRIKLFWRPAALRKKTGDHVEQQLQVNQQNNQLIMKNPTPYYLTIAYLGRDVKGVLPGFKSMMIAPFSTASTATGNYTGNQFYLGYMDDYGALRMNTLKCQGECRLQPVEENK</sequence>
<dbReference type="Pfam" id="PF00345">
    <property type="entry name" value="PapD_N"/>
    <property type="match status" value="1"/>
</dbReference>
<evidence type="ECO:0000256" key="6">
    <source>
        <dbReference type="ARBA" id="ARBA00023186"/>
    </source>
</evidence>
<dbReference type="InterPro" id="IPR008962">
    <property type="entry name" value="PapD-like_sf"/>
</dbReference>
<evidence type="ECO:0000313" key="13">
    <source>
        <dbReference type="Proteomes" id="UP000000745"/>
    </source>
</evidence>
<keyword evidence="4 9" id="KW-0732">Signal</keyword>
<dbReference type="PRINTS" id="PR00969">
    <property type="entry name" value="CHAPERONPILI"/>
</dbReference>